<proteinExistence type="predicted"/>
<dbReference type="Proteomes" id="UP000183557">
    <property type="component" value="Unassembled WGS sequence"/>
</dbReference>
<protein>
    <submittedName>
        <fullName evidence="2">Uncharacterized protein</fullName>
    </submittedName>
</protein>
<dbReference type="EMBL" id="FOSB01000007">
    <property type="protein sequence ID" value="SFK12600.1"/>
    <property type="molecule type" value="Genomic_DNA"/>
</dbReference>
<keyword evidence="1" id="KW-1133">Transmembrane helix</keyword>
<feature type="transmembrane region" description="Helical" evidence="1">
    <location>
        <begin position="7"/>
        <end position="26"/>
    </location>
</feature>
<gene>
    <name evidence="2" type="ORF">SAMN04487936_107218</name>
</gene>
<keyword evidence="3" id="KW-1185">Reference proteome</keyword>
<organism evidence="2 3">
    <name type="scientific">Halobacillus dabanensis</name>
    <dbReference type="NCBI Taxonomy" id="240302"/>
    <lineage>
        <taxon>Bacteria</taxon>
        <taxon>Bacillati</taxon>
        <taxon>Bacillota</taxon>
        <taxon>Bacilli</taxon>
        <taxon>Bacillales</taxon>
        <taxon>Bacillaceae</taxon>
        <taxon>Halobacillus</taxon>
    </lineage>
</organism>
<sequence length="60" mass="6443">MQKQNQMFFILGLIGTGNIIAAIVLLCAINNTMVSVMLFVSGALLIIGGIADRKHRIGNK</sequence>
<evidence type="ECO:0000256" key="1">
    <source>
        <dbReference type="SAM" id="Phobius"/>
    </source>
</evidence>
<accession>A0A1I3WZ04</accession>
<evidence type="ECO:0000313" key="3">
    <source>
        <dbReference type="Proteomes" id="UP000183557"/>
    </source>
</evidence>
<dbReference type="RefSeq" id="WP_075037131.1">
    <property type="nucleotide sequence ID" value="NZ_FOSB01000007.1"/>
</dbReference>
<dbReference type="AlphaFoldDB" id="A0A1I3WZ04"/>
<keyword evidence="1" id="KW-0472">Membrane</keyword>
<keyword evidence="1" id="KW-0812">Transmembrane</keyword>
<evidence type="ECO:0000313" key="2">
    <source>
        <dbReference type="EMBL" id="SFK12600.1"/>
    </source>
</evidence>
<reference evidence="3" key="1">
    <citation type="submission" date="2016-10" db="EMBL/GenBank/DDBJ databases">
        <authorList>
            <person name="Varghese N."/>
            <person name="Submissions S."/>
        </authorList>
    </citation>
    <scope>NUCLEOTIDE SEQUENCE [LARGE SCALE GENOMIC DNA]</scope>
    <source>
        <strain evidence="3">CGMCC 1.3704</strain>
    </source>
</reference>
<feature type="transmembrane region" description="Helical" evidence="1">
    <location>
        <begin position="32"/>
        <end position="51"/>
    </location>
</feature>
<name>A0A1I3WZ04_HALDA</name>
<dbReference type="OrthoDB" id="2973908at2"/>